<name>A0ABV1ZS91_9ACTN</name>
<evidence type="ECO:0000313" key="2">
    <source>
        <dbReference type="EMBL" id="MES0833933.1"/>
    </source>
</evidence>
<gene>
    <name evidence="2" type="ORF">ABUK86_09110</name>
</gene>
<sequence length="447" mass="47148">MNRFPMILSSTAATAVLLLGTPGCGILSGSGQQVRELAGHEVVHEMSGDDLEELAVPTTVSEASWVWEGPRDGELVGVHPVPTGAVLHLNDGVVGLDTRTGKEVWSYRLLGSEAEAAVSPDGTFVAVSASGSLVLLDSGTGVETLVLEHGSAGTDRLSVRHAGLVTDDGLVTAGPGDGGGVAVSFSPWDDEPGWRGERLRCPGGIGDPRVEDGFLTPSGVVVVHACGGSDLRLTSLDTATGEEQWSLVRGQDFDDAAEHPEQLDEETFAAAGDVAVLQNMALMRGTVVIDTVRGEVLSEALPSGPEDTVLRVLPHGYLAVRSERLENGQWEDRFEVRDFSGSVKDTVVTDENSVGSTVSGQLPLKDSLLKPRWSEEEDNMEVAVFDWDAEGPEETIALPVEVDLGGIDSVWEVEEALGPGTFQEVPGAVLVREHTRGEPVPRVAGLT</sequence>
<protein>
    <submittedName>
        <fullName evidence="2">PQQ-binding-like beta-propeller repeat protein</fullName>
    </submittedName>
</protein>
<evidence type="ECO:0000313" key="3">
    <source>
        <dbReference type="Proteomes" id="UP001432401"/>
    </source>
</evidence>
<evidence type="ECO:0000259" key="1">
    <source>
        <dbReference type="Pfam" id="PF13360"/>
    </source>
</evidence>
<organism evidence="2 3">
    <name type="scientific">Nocardiopsis tropica</name>
    <dbReference type="NCBI Taxonomy" id="109330"/>
    <lineage>
        <taxon>Bacteria</taxon>
        <taxon>Bacillati</taxon>
        <taxon>Actinomycetota</taxon>
        <taxon>Actinomycetes</taxon>
        <taxon>Streptosporangiales</taxon>
        <taxon>Nocardiopsidaceae</taxon>
        <taxon>Nocardiopsis</taxon>
    </lineage>
</organism>
<accession>A0ABV1ZS91</accession>
<proteinExistence type="predicted"/>
<feature type="domain" description="Pyrrolo-quinoline quinone repeat" evidence="1">
    <location>
        <begin position="78"/>
        <end position="183"/>
    </location>
</feature>
<dbReference type="Pfam" id="PF13360">
    <property type="entry name" value="PQQ_2"/>
    <property type="match status" value="1"/>
</dbReference>
<reference evidence="2 3" key="1">
    <citation type="submission" date="2024-06" db="EMBL/GenBank/DDBJ databases">
        <authorList>
            <person name="Bataeva Y.V."/>
            <person name="Grigorian L.N."/>
            <person name="Solomentsev V.I."/>
        </authorList>
    </citation>
    <scope>NUCLEOTIDE SEQUENCE [LARGE SCALE GENOMIC DNA]</scope>
    <source>
        <strain evidence="3">SCPM-O-B-12605 (RCAM04882)</strain>
    </source>
</reference>
<dbReference type="InterPro" id="IPR002372">
    <property type="entry name" value="PQQ_rpt_dom"/>
</dbReference>
<dbReference type="InterPro" id="IPR015943">
    <property type="entry name" value="WD40/YVTN_repeat-like_dom_sf"/>
</dbReference>
<dbReference type="RefSeq" id="WP_352983237.1">
    <property type="nucleotide sequence ID" value="NZ_JBEQNA010000005.1"/>
</dbReference>
<dbReference type="EMBL" id="JBEQNB010000004">
    <property type="protein sequence ID" value="MES0833933.1"/>
    <property type="molecule type" value="Genomic_DNA"/>
</dbReference>
<dbReference type="InterPro" id="IPR011047">
    <property type="entry name" value="Quinoprotein_ADH-like_sf"/>
</dbReference>
<comment type="caution">
    <text evidence="2">The sequence shown here is derived from an EMBL/GenBank/DDBJ whole genome shotgun (WGS) entry which is preliminary data.</text>
</comment>
<keyword evidence="3" id="KW-1185">Reference proteome</keyword>
<dbReference type="Gene3D" id="2.130.10.10">
    <property type="entry name" value="YVTN repeat-like/Quinoprotein amine dehydrogenase"/>
    <property type="match status" value="1"/>
</dbReference>
<dbReference type="Proteomes" id="UP001432401">
    <property type="component" value="Unassembled WGS sequence"/>
</dbReference>
<dbReference type="SUPFAM" id="SSF50998">
    <property type="entry name" value="Quinoprotein alcohol dehydrogenase-like"/>
    <property type="match status" value="1"/>
</dbReference>